<dbReference type="Pfam" id="PF01872">
    <property type="entry name" value="RibD_C"/>
    <property type="match status" value="1"/>
</dbReference>
<keyword evidence="3" id="KW-1185">Reference proteome</keyword>
<reference evidence="2 3" key="1">
    <citation type="submission" date="2019-01" db="EMBL/GenBank/DDBJ databases">
        <title>Draft genome sequences of the type strains of six Macrococcus species.</title>
        <authorList>
            <person name="Mazhar S."/>
            <person name="Altermann E."/>
            <person name="Hill C."/>
            <person name="Mcauliffe O."/>
        </authorList>
    </citation>
    <scope>NUCLEOTIDE SEQUENCE [LARGE SCALE GENOMIC DNA]</scope>
    <source>
        <strain evidence="2 3">CCM4809</strain>
    </source>
</reference>
<dbReference type="RefSeq" id="WP_133428890.1">
    <property type="nucleotide sequence ID" value="NZ_BMCC01000002.1"/>
</dbReference>
<evidence type="ECO:0000313" key="3">
    <source>
        <dbReference type="Proteomes" id="UP000295328"/>
    </source>
</evidence>
<dbReference type="PANTHER" id="PTHR38011:SF11">
    <property type="entry name" value="2,5-DIAMINO-6-RIBOSYLAMINO-4(3H)-PYRIMIDINONE 5'-PHOSPHATE REDUCTASE"/>
    <property type="match status" value="1"/>
</dbReference>
<dbReference type="PANTHER" id="PTHR38011">
    <property type="entry name" value="DIHYDROFOLATE REDUCTASE FAMILY PROTEIN (AFU_ORTHOLOGUE AFUA_8G06820)"/>
    <property type="match status" value="1"/>
</dbReference>
<dbReference type="EMBL" id="SCWE01000001">
    <property type="protein sequence ID" value="TDM02801.1"/>
    <property type="molecule type" value="Genomic_DNA"/>
</dbReference>
<organism evidence="2 3">
    <name type="scientific">Macrococcus hajekii</name>
    <dbReference type="NCBI Taxonomy" id="198482"/>
    <lineage>
        <taxon>Bacteria</taxon>
        <taxon>Bacillati</taxon>
        <taxon>Bacillota</taxon>
        <taxon>Bacilli</taxon>
        <taxon>Bacillales</taxon>
        <taxon>Staphylococcaceae</taxon>
        <taxon>Macrococcus</taxon>
    </lineage>
</organism>
<dbReference type="AlphaFoldDB" id="A0A4R6BM45"/>
<evidence type="ECO:0000259" key="1">
    <source>
        <dbReference type="Pfam" id="PF01872"/>
    </source>
</evidence>
<proteinExistence type="predicted"/>
<dbReference type="OrthoDB" id="195113at2"/>
<accession>A0A4R6BM45</accession>
<dbReference type="SUPFAM" id="SSF53597">
    <property type="entry name" value="Dihydrofolate reductase-like"/>
    <property type="match status" value="1"/>
</dbReference>
<dbReference type="GO" id="GO:0008703">
    <property type="term" value="F:5-amino-6-(5-phosphoribosylamino)uracil reductase activity"/>
    <property type="evidence" value="ECO:0007669"/>
    <property type="project" value="InterPro"/>
</dbReference>
<dbReference type="InterPro" id="IPR002734">
    <property type="entry name" value="RibDG_C"/>
</dbReference>
<comment type="caution">
    <text evidence="2">The sequence shown here is derived from an EMBL/GenBank/DDBJ whole genome shotgun (WGS) entry which is preliminary data.</text>
</comment>
<name>A0A4R6BM45_9STAP</name>
<dbReference type="Proteomes" id="UP000295328">
    <property type="component" value="Unassembled WGS sequence"/>
</dbReference>
<gene>
    <name evidence="2" type="ORF">ERX37_01560</name>
</gene>
<evidence type="ECO:0000313" key="2">
    <source>
        <dbReference type="EMBL" id="TDM02801.1"/>
    </source>
</evidence>
<sequence length="176" mass="19933">MTEVIAYLAMSIDGFIATTDNQVDWLEAAEGSGDNGYSEFYSSIGKVVMGRQTFDWILHHTDVYPYSDKQSYILTHENRMDTANIHFINKDIKLLINELKSSEGNVWIVGGGQIVTMLTQLGLIDRYILTIAPIILGEGVPLFIDGTYRKPLELIDSKVYKQFVQLTYVKTVNKEE</sequence>
<dbReference type="Gene3D" id="3.40.430.10">
    <property type="entry name" value="Dihydrofolate Reductase, subunit A"/>
    <property type="match status" value="1"/>
</dbReference>
<dbReference type="InterPro" id="IPR024072">
    <property type="entry name" value="DHFR-like_dom_sf"/>
</dbReference>
<dbReference type="GO" id="GO:0009231">
    <property type="term" value="P:riboflavin biosynthetic process"/>
    <property type="evidence" value="ECO:0007669"/>
    <property type="project" value="InterPro"/>
</dbReference>
<feature type="domain" description="Bacterial bifunctional deaminase-reductase C-terminal" evidence="1">
    <location>
        <begin position="4"/>
        <end position="160"/>
    </location>
</feature>
<dbReference type="InterPro" id="IPR050765">
    <property type="entry name" value="Riboflavin_Biosynth_HTPR"/>
</dbReference>
<protein>
    <submittedName>
        <fullName evidence="2">Dihydrofolate reductase</fullName>
    </submittedName>
</protein>